<dbReference type="OrthoDB" id="6355002at2759"/>
<evidence type="ECO:0000256" key="3">
    <source>
        <dbReference type="SAM" id="MobiDB-lite"/>
    </source>
</evidence>
<proteinExistence type="predicted"/>
<evidence type="ECO:0000256" key="1">
    <source>
        <dbReference type="ARBA" id="ARBA00004613"/>
    </source>
</evidence>
<dbReference type="GO" id="GO:0005576">
    <property type="term" value="C:extracellular region"/>
    <property type="evidence" value="ECO:0007669"/>
    <property type="project" value="UniProtKB-SubCell"/>
</dbReference>
<protein>
    <submittedName>
        <fullName evidence="4">Uncharacterized protein</fullName>
    </submittedName>
</protein>
<dbReference type="PANTHER" id="PTHR22918:SF6">
    <property type="entry name" value="EG:8D8.1 PROTEIN-RELATED"/>
    <property type="match status" value="1"/>
</dbReference>
<feature type="compositionally biased region" description="Low complexity" evidence="3">
    <location>
        <begin position="1"/>
        <end position="12"/>
    </location>
</feature>
<comment type="caution">
    <text evidence="4">The sequence shown here is derived from an EMBL/GenBank/DDBJ whole genome shotgun (WGS) entry which is preliminary data.</text>
</comment>
<keyword evidence="2" id="KW-0964">Secreted</keyword>
<feature type="compositionally biased region" description="Low complexity" evidence="3">
    <location>
        <begin position="1522"/>
        <end position="1535"/>
    </location>
</feature>
<feature type="region of interest" description="Disordered" evidence="3">
    <location>
        <begin position="1"/>
        <end position="30"/>
    </location>
</feature>
<evidence type="ECO:0000256" key="2">
    <source>
        <dbReference type="ARBA" id="ARBA00022525"/>
    </source>
</evidence>
<evidence type="ECO:0000313" key="5">
    <source>
        <dbReference type="Proteomes" id="UP000440578"/>
    </source>
</evidence>
<dbReference type="GO" id="GO:0008201">
    <property type="term" value="F:heparin binding"/>
    <property type="evidence" value="ECO:0007669"/>
    <property type="project" value="TreeGrafter"/>
</dbReference>
<accession>A0A6A4WDY2</accession>
<evidence type="ECO:0000313" key="4">
    <source>
        <dbReference type="EMBL" id="KAF0304895.1"/>
    </source>
</evidence>
<dbReference type="EMBL" id="VIIS01000798">
    <property type="protein sequence ID" value="KAF0304895.1"/>
    <property type="molecule type" value="Genomic_DNA"/>
</dbReference>
<comment type="subcellular location">
    <subcellularLocation>
        <location evidence="1">Secreted</location>
    </subcellularLocation>
</comment>
<dbReference type="InterPro" id="IPR051666">
    <property type="entry name" value="SP_Capacitation_Regulator"/>
</dbReference>
<reference evidence="4 5" key="1">
    <citation type="submission" date="2019-07" db="EMBL/GenBank/DDBJ databases">
        <title>Draft genome assembly of a fouling barnacle, Amphibalanus amphitrite (Darwin, 1854): The first reference genome for Thecostraca.</title>
        <authorList>
            <person name="Kim W."/>
        </authorList>
    </citation>
    <scope>NUCLEOTIDE SEQUENCE [LARGE SCALE GENOMIC DNA]</scope>
    <source>
        <strain evidence="4">SNU_AA5</strain>
        <tissue evidence="4">Soma without cirri and trophi</tissue>
    </source>
</reference>
<organism evidence="4 5">
    <name type="scientific">Amphibalanus amphitrite</name>
    <name type="common">Striped barnacle</name>
    <name type="synonym">Balanus amphitrite</name>
    <dbReference type="NCBI Taxonomy" id="1232801"/>
    <lineage>
        <taxon>Eukaryota</taxon>
        <taxon>Metazoa</taxon>
        <taxon>Ecdysozoa</taxon>
        <taxon>Arthropoda</taxon>
        <taxon>Crustacea</taxon>
        <taxon>Multicrustacea</taxon>
        <taxon>Cirripedia</taxon>
        <taxon>Thoracica</taxon>
        <taxon>Thoracicalcarea</taxon>
        <taxon>Balanomorpha</taxon>
        <taxon>Balanoidea</taxon>
        <taxon>Balanidae</taxon>
        <taxon>Amphibalaninae</taxon>
        <taxon>Amphibalanus</taxon>
    </lineage>
</organism>
<dbReference type="GO" id="GO:0009986">
    <property type="term" value="C:cell surface"/>
    <property type="evidence" value="ECO:0007669"/>
    <property type="project" value="TreeGrafter"/>
</dbReference>
<sequence length="1802" mass="196533">MNHQMNLNQMNQPLSPLNQPLMNQSHAHSQSLAVQQSLNPSLSQSFPALAHPFLNGSYIALVSRSEDGTLLLRRQANFSVSSFVDHQYSAAFQASLQSTVIRLKAHVYNGTVFIMTELADGRTLLFLVSDPRRSWLPKYQDSVLSPNEVASDFLFFEQTNKLHVIVTVSHQRISGVLVPARRSYIYQLAHGVKWLQTHAVSTPGGASSVTTYTVKRWTYIAIGQTDAHSLLYRLHWDTGSLELFQYFSTRHAIAVEAFTHHTQTYVLAVNRLGNATVFWWTSDQLFEWQSIGSGGDNALEQVQFGHVGTFYNGESYIYLVSGNRISFFTTFSSQTGNFALVTTHALPATTSVRHVQTTLVGRDGYYLLVSTGTGQSAEWNQFPLIVREAAGDLMYISGPQTVSGRHQYHQVGVNGHLWLTGTLNGLNLTSVVLQGQTLTVPAVHLTQASVEELTVTKVNQRDLSAWQREAIALDRSHTLSGHVIGGSVVFSDLRVTRLNGRHLDAFLRTLWRSPNDEVAGTTTLLSPVFVRDLTAGRVNGVALTSDLLTTDTSQTVTSHLRVDSLQATLNVLTDWVNGLDLSGEVVRTTGYPGHVNGSVVIASDLAVTGDVIVADDVTVNDVDISVVSAIATGARRTLHFTHSVLLSGDWSVTGAVTVLSVNGYRLDRLGEVFWTRDGDQTIEVPVTIANKLSIKHNLTVGTINGASTDSFIDIQRGGTLYNDVIFLGNITVSEVTLPAGGRLNGRDLSEFAATVVTSGGDQLISGQKVFSGAVRTAALMVRELNGLRLPDDVIMVDRDAIQAGSLTFLSDLEVVSNVSSSGDVDVLGLVNGYRVSDILANISNVWVNRTTNHVLIIEGNVHFYDVHILEELNQGGVLELLEGLLYTERDTLVPGEFTVQGDVTFNSQLNVHTVKGRPWTAYLSSLILSDVGGTVSGVTRLTSLMSVTSPGDILVTTLNGYTVQQLYSRYLTLHTHQLIRQKVIVQGTVDADVLKVNRVNGVPVNQLMFTDRDIHFYQSVHFFSDVAANELSVYGGTIGDCNLTKLWEEGLRKTNASHTLNLSASIGSLIVKGDVILSQGDVMGELVTLLDRIVTKTGNHTITGEVTFQQPLVLTEAEVVSYNGNNLVELCEDALTTDLKTVNLSHPLRLLGPVTFRDDVTVTGDVTVTSLNGESVDQWLASLVLRDSQEVTLSGPLRIQQAAVAGHVLATGPINGQPQSPWVERGDDITASKLYFDQGLLIIDELDVAGLVDGVNVTDVLETAVDLTSNVTVTADVTFAGDVTVWMHLNTPAINDLRVPEDVLVSYWLDGMQTISGAKHFDTLVVEGDLCGAVNGAELPELCRQLLSSDPTAVQVVTQKLAFRFPPANIEEPVSGLADNLTAVTALLRERKGEVAVWTERLREEAVRIRNSAAALLQTPDYSVDLAYLLEVQRLPMPHAVSVSSSGRDLRSLDVLLRSRDRCDLPTGCLCRSTHTLQVQGDGLLSFPGSVLPVQSWTFHVRELDEVVAVTAHTEGDNPQCRSPSPSRVSVTSRPAGDPSAPPRDLSLAATPPGHLSDVQLFSFDGKLYMVLAYGFAAEGVTLSHPDTEVLELEGYHWRTVQRLPAFGAYRLDLTLAGGVPHLLVVNRHSREPLSLQGEVQLWVWNKELYQFSELRALFHADIQAVAFLHAHEKVFVVIADLDGLTVLEYSAEDNQYVVCQYLAEPGISAVTSFIVGAESYLTVFSTKLNELVVYLVTHQEGLRRHCWYPAAAVRSLAMYSSGQHLLLAAVHRQGLVVYRVVVRGRLSLVTTSAARLPPPTS</sequence>
<feature type="region of interest" description="Disordered" evidence="3">
    <location>
        <begin position="1513"/>
        <end position="1550"/>
    </location>
</feature>
<keyword evidence="5" id="KW-1185">Reference proteome</keyword>
<dbReference type="PANTHER" id="PTHR22918">
    <property type="entry name" value="SEMINAL PLASMA PROTEIN"/>
    <property type="match status" value="1"/>
</dbReference>
<gene>
    <name evidence="4" type="ORF">FJT64_023378</name>
</gene>
<dbReference type="Proteomes" id="UP000440578">
    <property type="component" value="Unassembled WGS sequence"/>
</dbReference>
<name>A0A6A4WDY2_AMPAM</name>
<feature type="compositionally biased region" description="Polar residues" evidence="3">
    <location>
        <begin position="13"/>
        <end position="30"/>
    </location>
</feature>